<dbReference type="AlphaFoldDB" id="A0A7J0A8N3"/>
<evidence type="ECO:0000313" key="2">
    <source>
        <dbReference type="Proteomes" id="UP000491181"/>
    </source>
</evidence>
<accession>A0A7J0A8N3</accession>
<proteinExistence type="predicted"/>
<protein>
    <submittedName>
        <fullName evidence="1">Uncharacterized protein</fullName>
    </submittedName>
</protein>
<gene>
    <name evidence="1" type="ORF">IMSAGC001_04131</name>
</gene>
<comment type="caution">
    <text evidence="1">The sequence shown here is derived from an EMBL/GenBank/DDBJ whole genome shotgun (WGS) entry which is preliminary data.</text>
</comment>
<dbReference type="EMBL" id="BLLS01000302">
    <property type="protein sequence ID" value="GFH88687.1"/>
    <property type="molecule type" value="Genomic_DNA"/>
</dbReference>
<evidence type="ECO:0000313" key="1">
    <source>
        <dbReference type="EMBL" id="GFH88687.1"/>
    </source>
</evidence>
<dbReference type="Proteomes" id="UP000491181">
    <property type="component" value="Unassembled WGS sequence"/>
</dbReference>
<dbReference type="RefSeq" id="WP_159102175.1">
    <property type="nucleotide sequence ID" value="NZ_BLLS01000302.1"/>
</dbReference>
<sequence>MKYSVYKSEMEYITAGFYELTGTTSKEELAKAGYEFVCFANTKKEAEKISRSLWEAK</sequence>
<reference evidence="1 2" key="1">
    <citation type="journal article" date="2020" name="Microbiome">
        <title>Single-cell genomics of uncultured bacteria reveals dietary fiber responders in the mouse gut microbiota.</title>
        <authorList>
            <person name="Chijiiwa R."/>
            <person name="Hosokawa M."/>
            <person name="Kogawa M."/>
            <person name="Nishikawa Y."/>
            <person name="Ide K."/>
            <person name="Sakanashi C."/>
            <person name="Takahashi K."/>
            <person name="Takeyama H."/>
        </authorList>
    </citation>
    <scope>NUCLEOTIDE SEQUENCE [LARGE SCALE GENOMIC DNA]</scope>
    <source>
        <strain evidence="1">IMSAGC_001</strain>
    </source>
</reference>
<organism evidence="1 2">
    <name type="scientific">Bacteroides acidifaciens</name>
    <dbReference type="NCBI Taxonomy" id="85831"/>
    <lineage>
        <taxon>Bacteria</taxon>
        <taxon>Pseudomonadati</taxon>
        <taxon>Bacteroidota</taxon>
        <taxon>Bacteroidia</taxon>
        <taxon>Bacteroidales</taxon>
        <taxon>Bacteroidaceae</taxon>
        <taxon>Bacteroides</taxon>
    </lineage>
</organism>
<name>A0A7J0A8N3_9BACE</name>